<dbReference type="InterPro" id="IPR009000">
    <property type="entry name" value="Transl_B-barrel_sf"/>
</dbReference>
<evidence type="ECO:0000256" key="2">
    <source>
        <dbReference type="ARBA" id="ARBA00023134"/>
    </source>
</evidence>
<accession>A0AA40I3B7</accession>
<dbReference type="InterPro" id="IPR050100">
    <property type="entry name" value="TRAFAC_GTPase_members"/>
</dbReference>
<dbReference type="Pfam" id="PF22594">
    <property type="entry name" value="GTP-eEF1A_C"/>
    <property type="match status" value="1"/>
</dbReference>
<dbReference type="SUPFAM" id="SSF50447">
    <property type="entry name" value="Translation proteins"/>
    <property type="match status" value="1"/>
</dbReference>
<gene>
    <name evidence="4" type="ORF">QTO34_016521</name>
</gene>
<protein>
    <recommendedName>
        <fullName evidence="3">Tr-type G domain-containing protein</fullName>
    </recommendedName>
</protein>
<dbReference type="Pfam" id="PF00009">
    <property type="entry name" value="GTP_EFTU"/>
    <property type="match status" value="1"/>
</dbReference>
<reference evidence="4" key="1">
    <citation type="submission" date="2023-06" db="EMBL/GenBank/DDBJ databases">
        <title>Reference genome for the Northern bat (Eptesicus nilssonii), a most northern bat species.</title>
        <authorList>
            <person name="Laine V.N."/>
            <person name="Pulliainen A.T."/>
            <person name="Lilley T.M."/>
        </authorList>
    </citation>
    <scope>NUCLEOTIDE SEQUENCE</scope>
    <source>
        <strain evidence="4">BLF_Eptnil</strain>
        <tissue evidence="4">Kidney</tissue>
    </source>
</reference>
<dbReference type="InterPro" id="IPR000795">
    <property type="entry name" value="T_Tr_GTP-bd_dom"/>
</dbReference>
<dbReference type="Pfam" id="PF03144">
    <property type="entry name" value="GTP_EFTU_D2"/>
    <property type="match status" value="1"/>
</dbReference>
<dbReference type="GO" id="GO:0003924">
    <property type="term" value="F:GTPase activity"/>
    <property type="evidence" value="ECO:0007669"/>
    <property type="project" value="InterPro"/>
</dbReference>
<evidence type="ECO:0000259" key="3">
    <source>
        <dbReference type="PROSITE" id="PS51722"/>
    </source>
</evidence>
<dbReference type="FunFam" id="3.40.50.300:FF:001857">
    <property type="entry name" value="Elongation factor 1-alpha"/>
    <property type="match status" value="1"/>
</dbReference>
<dbReference type="PANTHER" id="PTHR23115">
    <property type="entry name" value="TRANSLATION FACTOR"/>
    <property type="match status" value="1"/>
</dbReference>
<feature type="domain" description="Tr-type G" evidence="3">
    <location>
        <begin position="5"/>
        <end position="125"/>
    </location>
</feature>
<evidence type="ECO:0000313" key="5">
    <source>
        <dbReference type="Proteomes" id="UP001177744"/>
    </source>
</evidence>
<dbReference type="GO" id="GO:0005525">
    <property type="term" value="F:GTP binding"/>
    <property type="evidence" value="ECO:0007669"/>
    <property type="project" value="UniProtKB-KW"/>
</dbReference>
<comment type="caution">
    <text evidence="4">The sequence shown here is derived from an EMBL/GenBank/DDBJ whole genome shotgun (WGS) entry which is preliminary data.</text>
</comment>
<dbReference type="AlphaFoldDB" id="A0AA40I3B7"/>
<dbReference type="EMBL" id="JAULJE010000006">
    <property type="protein sequence ID" value="KAK1341772.1"/>
    <property type="molecule type" value="Genomic_DNA"/>
</dbReference>
<evidence type="ECO:0000313" key="4">
    <source>
        <dbReference type="EMBL" id="KAK1341772.1"/>
    </source>
</evidence>
<dbReference type="PRINTS" id="PR00315">
    <property type="entry name" value="ELONGATNFCT"/>
</dbReference>
<evidence type="ECO:0000256" key="1">
    <source>
        <dbReference type="ARBA" id="ARBA00022741"/>
    </source>
</evidence>
<sequence>MGKEKTYINIIVTGHVDSSKSATTGQLIYKCGAIDKRTNESFEKEAAEMRKGSLKYAWVSDKLKAGREHGIIIGFSLWKFKTSKCYVTILDAPGHRDFTKNRMTGPSQADCAVQIVAAGVGEFKAGHVPNSAVPVGREETGVQKAHMAVTFAPVNVTTEGKSVEMHHEGLSEALPGDNAGFNVKNVSVKDVSCGYGAGDSKNDPPAEAAGFTAQVILTHPGQISAGYSPVLDCHTAHITCKSAELKEKLDQQHSWKKLENGPTF</sequence>
<keyword evidence="5" id="KW-1185">Reference proteome</keyword>
<dbReference type="InterPro" id="IPR027417">
    <property type="entry name" value="P-loop_NTPase"/>
</dbReference>
<keyword evidence="2" id="KW-0342">GTP-binding</keyword>
<dbReference type="Gene3D" id="3.40.50.300">
    <property type="entry name" value="P-loop containing nucleotide triphosphate hydrolases"/>
    <property type="match status" value="1"/>
</dbReference>
<dbReference type="Proteomes" id="UP001177744">
    <property type="component" value="Unassembled WGS sequence"/>
</dbReference>
<name>A0AA40I3B7_CNENI</name>
<keyword evidence="1" id="KW-0547">Nucleotide-binding</keyword>
<dbReference type="InterPro" id="IPR054696">
    <property type="entry name" value="GTP-eEF1A_C"/>
</dbReference>
<proteinExistence type="predicted"/>
<dbReference type="PROSITE" id="PS51722">
    <property type="entry name" value="G_TR_2"/>
    <property type="match status" value="1"/>
</dbReference>
<dbReference type="SUPFAM" id="SSF52540">
    <property type="entry name" value="P-loop containing nucleoside triphosphate hydrolases"/>
    <property type="match status" value="1"/>
</dbReference>
<organism evidence="4 5">
    <name type="scientific">Cnephaeus nilssonii</name>
    <name type="common">Northern bat</name>
    <name type="synonym">Eptesicus nilssonii</name>
    <dbReference type="NCBI Taxonomy" id="3371016"/>
    <lineage>
        <taxon>Eukaryota</taxon>
        <taxon>Metazoa</taxon>
        <taxon>Chordata</taxon>
        <taxon>Craniata</taxon>
        <taxon>Vertebrata</taxon>
        <taxon>Euteleostomi</taxon>
        <taxon>Mammalia</taxon>
        <taxon>Eutheria</taxon>
        <taxon>Laurasiatheria</taxon>
        <taxon>Chiroptera</taxon>
        <taxon>Yangochiroptera</taxon>
        <taxon>Vespertilionidae</taxon>
        <taxon>Cnephaeus</taxon>
    </lineage>
</organism>
<dbReference type="InterPro" id="IPR004161">
    <property type="entry name" value="EFTu-like_2"/>
</dbReference>
<dbReference type="Gene3D" id="2.40.30.10">
    <property type="entry name" value="Translation factors"/>
    <property type="match status" value="2"/>
</dbReference>